<dbReference type="InterPro" id="IPR018721">
    <property type="entry name" value="DUF2252"/>
</dbReference>
<accession>A0ABW9QT11</accession>
<dbReference type="PANTHER" id="PTHR39441">
    <property type="entry name" value="DUF2252 DOMAIN-CONTAINING PROTEIN"/>
    <property type="match status" value="1"/>
</dbReference>
<evidence type="ECO:0000313" key="2">
    <source>
        <dbReference type="EMBL" id="MST32690.1"/>
    </source>
</evidence>
<comment type="caution">
    <text evidence="2">The sequence shown here is derived from an EMBL/GenBank/DDBJ whole genome shotgun (WGS) entry which is preliminary data.</text>
</comment>
<organism evidence="2 3">
    <name type="scientific">Acidiferrimicrobium australe</name>
    <dbReference type="NCBI Taxonomy" id="2664430"/>
    <lineage>
        <taxon>Bacteria</taxon>
        <taxon>Bacillati</taxon>
        <taxon>Actinomycetota</taxon>
        <taxon>Acidimicrobiia</taxon>
        <taxon>Acidimicrobiales</taxon>
        <taxon>Acidimicrobiaceae</taxon>
        <taxon>Acidiferrimicrobium</taxon>
    </lineage>
</organism>
<name>A0ABW9QT11_9ACTN</name>
<proteinExistence type="predicted"/>
<dbReference type="Pfam" id="PF10009">
    <property type="entry name" value="DUF2252"/>
    <property type="match status" value="1"/>
</dbReference>
<evidence type="ECO:0000256" key="1">
    <source>
        <dbReference type="SAM" id="MobiDB-lite"/>
    </source>
</evidence>
<feature type="region of interest" description="Disordered" evidence="1">
    <location>
        <begin position="1"/>
        <end position="27"/>
    </location>
</feature>
<keyword evidence="3" id="KW-1185">Reference proteome</keyword>
<gene>
    <name evidence="2" type="ORF">GHK86_08140</name>
</gene>
<protein>
    <submittedName>
        <fullName evidence="2">DUF2252 domain-containing protein</fullName>
    </submittedName>
</protein>
<evidence type="ECO:0000313" key="3">
    <source>
        <dbReference type="Proteomes" id="UP000437736"/>
    </source>
</evidence>
<dbReference type="Proteomes" id="UP000437736">
    <property type="component" value="Unassembled WGS sequence"/>
</dbReference>
<dbReference type="PANTHER" id="PTHR39441:SF1">
    <property type="entry name" value="DUF2252 DOMAIN-CONTAINING PROTEIN"/>
    <property type="match status" value="1"/>
</dbReference>
<dbReference type="EMBL" id="WJHE01000362">
    <property type="protein sequence ID" value="MST32690.1"/>
    <property type="molecule type" value="Genomic_DNA"/>
</dbReference>
<reference evidence="2 3" key="1">
    <citation type="submission" date="2019-11" db="EMBL/GenBank/DDBJ databases">
        <title>Acidiferrimicrobium australis gen. nov., sp. nov., an acidophilic and obligately heterotrophic, member of the Actinobacteria that catalyses dissimilatory oxido- reduction of iron isolated from metal-rich acidic water in Chile.</title>
        <authorList>
            <person name="Gonzalez D."/>
            <person name="Huber K."/>
            <person name="Hedrich S."/>
            <person name="Rojas-Villalobos C."/>
            <person name="Quatrini R."/>
            <person name="Dinamarca M.A."/>
            <person name="Schwarz A."/>
            <person name="Canales C."/>
            <person name="Nancucheo I."/>
        </authorList>
    </citation>
    <scope>NUCLEOTIDE SEQUENCE [LARGE SCALE GENOMIC DNA]</scope>
    <source>
        <strain evidence="2 3">USS-CCA1</strain>
    </source>
</reference>
<sequence>MTDVVQERPTGWLPPTERQQLGRAARREAPRQAIAAWEAAGSRADPVDILQAQATSRVPELVGIRYGRMLQSPFAFYRGAAAVMAADLAAGPSSGLEVQLCGDAHAANFGVFATPERAMVFDVNDFDETARGPWEWDLKRLVASLAVAGRERGLSAKQRRVVLLETCATYRRAMREFAGMGNLALWHLKLDATVIQRWQAQLSRGQIARTKGTIARARGKDHTRAVARLTEQRGGAIRLISAPPLVVPVRDLPGAEMLDVQATVQGLIDAYRDSLRPELHRLLGTYRVVDMARKVVGVGSVGTRAWVVLLVGRDERDGLVLQAKEAQASVLEPYVGASPFANHGERVVVGQRSMQAVSDVLLGWLRAHGLDGVERDFYVRQLWDGKGSADLATMAPNGLQVYGSMCGWTLARAHARTGDRVALAAFLGSSDAVDRALTRFAEGYADQNERDFRALEAAAGAGRVHADAER</sequence>